<evidence type="ECO:0008006" key="3">
    <source>
        <dbReference type="Google" id="ProtNLM"/>
    </source>
</evidence>
<keyword evidence="2" id="KW-1185">Reference proteome</keyword>
<evidence type="ECO:0000313" key="1">
    <source>
        <dbReference type="EMBL" id="CAE6687056.1"/>
    </source>
</evidence>
<dbReference type="Proteomes" id="UP000675880">
    <property type="component" value="Unassembled WGS sequence"/>
</dbReference>
<sequence length="37" mass="4415">MLNSFKKGFNLLNQLTTRNLLEALEAPRFPHMFFLDF</sequence>
<reference evidence="1 2" key="1">
    <citation type="submission" date="2021-02" db="EMBL/GenBank/DDBJ databases">
        <authorList>
            <person name="Han P."/>
        </authorList>
    </citation>
    <scope>NUCLEOTIDE SEQUENCE [LARGE SCALE GENOMIC DNA]</scope>
    <source>
        <strain evidence="1">Candidatus Nitrospira sp. ZN2</strain>
    </source>
</reference>
<name>A0ABM8QBE3_9BACT</name>
<organism evidence="1 2">
    <name type="scientific">Nitrospira defluvii</name>
    <dbReference type="NCBI Taxonomy" id="330214"/>
    <lineage>
        <taxon>Bacteria</taxon>
        <taxon>Pseudomonadati</taxon>
        <taxon>Nitrospirota</taxon>
        <taxon>Nitrospiria</taxon>
        <taxon>Nitrospirales</taxon>
        <taxon>Nitrospiraceae</taxon>
        <taxon>Nitrospira</taxon>
    </lineage>
</organism>
<evidence type="ECO:0000313" key="2">
    <source>
        <dbReference type="Proteomes" id="UP000675880"/>
    </source>
</evidence>
<protein>
    <recommendedName>
        <fullName evidence="3">Transposase</fullName>
    </recommendedName>
</protein>
<proteinExistence type="predicted"/>
<dbReference type="EMBL" id="CAJNBJ010000001">
    <property type="protein sequence ID" value="CAE6687056.1"/>
    <property type="molecule type" value="Genomic_DNA"/>
</dbReference>
<accession>A0ABM8QBE3</accession>
<gene>
    <name evidence="1" type="ORF">NSPZN2_10023</name>
</gene>
<comment type="caution">
    <text evidence="1">The sequence shown here is derived from an EMBL/GenBank/DDBJ whole genome shotgun (WGS) entry which is preliminary data.</text>
</comment>